<keyword evidence="3" id="KW-1185">Reference proteome</keyword>
<evidence type="ECO:0000256" key="1">
    <source>
        <dbReference type="SAM" id="MobiDB-lite"/>
    </source>
</evidence>
<organism evidence="2 3">
    <name type="scientific">Pocillopora damicornis</name>
    <name type="common">Cauliflower coral</name>
    <name type="synonym">Millepora damicornis</name>
    <dbReference type="NCBI Taxonomy" id="46731"/>
    <lineage>
        <taxon>Eukaryota</taxon>
        <taxon>Metazoa</taxon>
        <taxon>Cnidaria</taxon>
        <taxon>Anthozoa</taxon>
        <taxon>Hexacorallia</taxon>
        <taxon>Scleractinia</taxon>
        <taxon>Astrocoeniina</taxon>
        <taxon>Pocilloporidae</taxon>
        <taxon>Pocillopora</taxon>
    </lineage>
</organism>
<protein>
    <submittedName>
        <fullName evidence="2">Uncharacterized protein</fullName>
    </submittedName>
</protein>
<dbReference type="OrthoDB" id="416585at2759"/>
<gene>
    <name evidence="2" type="ORF">pdam_00025505</name>
</gene>
<reference evidence="2 3" key="1">
    <citation type="journal article" date="2018" name="Sci. Rep.">
        <title>Comparative analysis of the Pocillopora damicornis genome highlights role of immune system in coral evolution.</title>
        <authorList>
            <person name="Cunning R."/>
            <person name="Bay R.A."/>
            <person name="Gillette P."/>
            <person name="Baker A.C."/>
            <person name="Traylor-Knowles N."/>
        </authorList>
    </citation>
    <scope>NUCLEOTIDE SEQUENCE [LARGE SCALE GENOMIC DNA]</scope>
    <source>
        <strain evidence="2">RSMAS</strain>
        <tissue evidence="2">Whole animal</tissue>
    </source>
</reference>
<accession>A0A3M6TB00</accession>
<dbReference type="AlphaFoldDB" id="A0A3M6TB00"/>
<sequence length="298" mass="33908">MLVGVVVENFQKCRDIIEKDRQAEKEKKSTKKLQSGVADEFPQPRWFFHRICTHGYFDLDISAVLFLNVICMAMGLLRLFFYDRACCTGPSLDLINKKPWTHFLSHSRLRCTGTHRSHLLRHIRSGDTVRSFERSGSCSDEALGDAKEESFTASRDGSDDVLGESSKDHEYRLVPSSTNRKTESNNNPMVMVPVVGFVRQSNGSDSSLSFIGHVQVVIGFQRSIKQNPSITRASLQYHSHRSEIEDSSLSEMWRPENDKPISKRMDGQMSPLAPIYVMSEDSDLYDRNMEVDHDHSSV</sequence>
<name>A0A3M6TB00_POCDA</name>
<dbReference type="EMBL" id="RCHS01003987">
    <property type="protein sequence ID" value="RMX38572.1"/>
    <property type="molecule type" value="Genomic_DNA"/>
</dbReference>
<evidence type="ECO:0000313" key="3">
    <source>
        <dbReference type="Proteomes" id="UP000275408"/>
    </source>
</evidence>
<feature type="region of interest" description="Disordered" evidence="1">
    <location>
        <begin position="143"/>
        <end position="187"/>
    </location>
</feature>
<dbReference type="Proteomes" id="UP000275408">
    <property type="component" value="Unassembled WGS sequence"/>
</dbReference>
<proteinExistence type="predicted"/>
<feature type="non-terminal residue" evidence="2">
    <location>
        <position position="298"/>
    </location>
</feature>
<dbReference type="STRING" id="46731.A0A3M6TB00"/>
<evidence type="ECO:0000313" key="2">
    <source>
        <dbReference type="EMBL" id="RMX38572.1"/>
    </source>
</evidence>
<comment type="caution">
    <text evidence="2">The sequence shown here is derived from an EMBL/GenBank/DDBJ whole genome shotgun (WGS) entry which is preliminary data.</text>
</comment>